<evidence type="ECO:0000313" key="5">
    <source>
        <dbReference type="EMBL" id="MCO6410580.1"/>
    </source>
</evidence>
<dbReference type="SUPFAM" id="SSF48008">
    <property type="entry name" value="GntR ligand-binding domain-like"/>
    <property type="match status" value="1"/>
</dbReference>
<keyword evidence="6" id="KW-1185">Reference proteome</keyword>
<dbReference type="InterPro" id="IPR000524">
    <property type="entry name" value="Tscrpt_reg_HTH_GntR"/>
</dbReference>
<keyword evidence="1" id="KW-0805">Transcription regulation</keyword>
<keyword evidence="3" id="KW-0804">Transcription</keyword>
<evidence type="ECO:0000256" key="3">
    <source>
        <dbReference type="ARBA" id="ARBA00023163"/>
    </source>
</evidence>
<accession>A0ABT1CWK2</accession>
<evidence type="ECO:0000256" key="1">
    <source>
        <dbReference type="ARBA" id="ARBA00023015"/>
    </source>
</evidence>
<dbReference type="SUPFAM" id="SSF46785">
    <property type="entry name" value="Winged helix' DNA-binding domain"/>
    <property type="match status" value="1"/>
</dbReference>
<evidence type="ECO:0000259" key="4">
    <source>
        <dbReference type="PROSITE" id="PS50949"/>
    </source>
</evidence>
<dbReference type="PROSITE" id="PS50949">
    <property type="entry name" value="HTH_GNTR"/>
    <property type="match status" value="1"/>
</dbReference>
<protein>
    <submittedName>
        <fullName evidence="5">GntR family transcriptional regulator</fullName>
    </submittedName>
</protein>
<sequence>MMKNAERKPKDETPMRKKRGALMVYEKLREDIQWLRIDPGSALDEVALSKTYDVSRTPVREALLLLENEGFVQFLQNRTSIVAPLSLHNQAAFLDTFILLSRGLIRAATMRGTSQKARMETLVREYADKLEADDVEGAFRAQLELNRSIAKEAGNRFLQKYFLEAQDASVRMKLLYFFPHLAQEQKKEAVARLQAIVDAMVASDPDAGDAAVRDAILFEAKVIQGGLAPRFGHEMSIVQEEAR</sequence>
<dbReference type="PANTHER" id="PTHR43537:SF24">
    <property type="entry name" value="GLUCONATE OPERON TRANSCRIPTIONAL REPRESSOR"/>
    <property type="match status" value="1"/>
</dbReference>
<keyword evidence="2" id="KW-0238">DNA-binding</keyword>
<dbReference type="Pfam" id="PF00392">
    <property type="entry name" value="GntR"/>
    <property type="match status" value="1"/>
</dbReference>
<organism evidence="5 6">
    <name type="scientific">Hoeflea alexandrii</name>
    <dbReference type="NCBI Taxonomy" id="288436"/>
    <lineage>
        <taxon>Bacteria</taxon>
        <taxon>Pseudomonadati</taxon>
        <taxon>Pseudomonadota</taxon>
        <taxon>Alphaproteobacteria</taxon>
        <taxon>Hyphomicrobiales</taxon>
        <taxon>Rhizobiaceae</taxon>
        <taxon>Hoeflea</taxon>
    </lineage>
</organism>
<dbReference type="InterPro" id="IPR008920">
    <property type="entry name" value="TF_FadR/GntR_C"/>
</dbReference>
<dbReference type="InterPro" id="IPR011711">
    <property type="entry name" value="GntR_C"/>
</dbReference>
<dbReference type="Gene3D" id="1.10.10.10">
    <property type="entry name" value="Winged helix-like DNA-binding domain superfamily/Winged helix DNA-binding domain"/>
    <property type="match status" value="1"/>
</dbReference>
<evidence type="ECO:0000313" key="6">
    <source>
        <dbReference type="Proteomes" id="UP001320715"/>
    </source>
</evidence>
<proteinExistence type="predicted"/>
<dbReference type="Proteomes" id="UP001320715">
    <property type="component" value="Unassembled WGS sequence"/>
</dbReference>
<dbReference type="CDD" id="cd07377">
    <property type="entry name" value="WHTH_GntR"/>
    <property type="match status" value="1"/>
</dbReference>
<dbReference type="Pfam" id="PF07729">
    <property type="entry name" value="FCD"/>
    <property type="match status" value="1"/>
</dbReference>
<name>A0ABT1CWK2_9HYPH</name>
<dbReference type="EMBL" id="JAAAML010000004">
    <property type="protein sequence ID" value="MCO6410580.1"/>
    <property type="molecule type" value="Genomic_DNA"/>
</dbReference>
<dbReference type="SMART" id="SM00345">
    <property type="entry name" value="HTH_GNTR"/>
    <property type="match status" value="1"/>
</dbReference>
<dbReference type="Gene3D" id="1.20.120.530">
    <property type="entry name" value="GntR ligand-binding domain-like"/>
    <property type="match status" value="1"/>
</dbReference>
<gene>
    <name evidence="5" type="ORF">GTW23_20560</name>
</gene>
<comment type="caution">
    <text evidence="5">The sequence shown here is derived from an EMBL/GenBank/DDBJ whole genome shotgun (WGS) entry which is preliminary data.</text>
</comment>
<reference evidence="5 6" key="1">
    <citation type="submission" date="2020-01" db="EMBL/GenBank/DDBJ databases">
        <title>Genomes of bacteria type strains.</title>
        <authorList>
            <person name="Chen J."/>
            <person name="Zhu S."/>
            <person name="Yang J."/>
        </authorList>
    </citation>
    <scope>NUCLEOTIDE SEQUENCE [LARGE SCALE GENOMIC DNA]</scope>
    <source>
        <strain evidence="5 6">DSM 16655</strain>
    </source>
</reference>
<dbReference type="InterPro" id="IPR036388">
    <property type="entry name" value="WH-like_DNA-bd_sf"/>
</dbReference>
<dbReference type="InterPro" id="IPR036390">
    <property type="entry name" value="WH_DNA-bd_sf"/>
</dbReference>
<dbReference type="RefSeq" id="WP_152009967.1">
    <property type="nucleotide sequence ID" value="NZ_CP159480.1"/>
</dbReference>
<dbReference type="SMART" id="SM00895">
    <property type="entry name" value="FCD"/>
    <property type="match status" value="1"/>
</dbReference>
<dbReference type="PANTHER" id="PTHR43537">
    <property type="entry name" value="TRANSCRIPTIONAL REGULATOR, GNTR FAMILY"/>
    <property type="match status" value="1"/>
</dbReference>
<feature type="domain" description="HTH gntR-type" evidence="4">
    <location>
        <begin position="18"/>
        <end position="85"/>
    </location>
</feature>
<evidence type="ECO:0000256" key="2">
    <source>
        <dbReference type="ARBA" id="ARBA00023125"/>
    </source>
</evidence>